<dbReference type="InParanoid" id="A0A7X0JTN9"/>
<dbReference type="InterPro" id="IPR003680">
    <property type="entry name" value="Flavodoxin_fold"/>
</dbReference>
<protein>
    <recommendedName>
        <fullName evidence="6">FMN dependent NADH:quinone oxidoreductase</fullName>
        <ecNumber evidence="6">1.6.5.-</ecNumber>
    </recommendedName>
    <alternativeName>
        <fullName evidence="6">Azo-dye reductase</fullName>
    </alternativeName>
    <alternativeName>
        <fullName evidence="6">FMN-dependent NADH-azo compound oxidoreductase</fullName>
    </alternativeName>
    <alternativeName>
        <fullName evidence="6">FMN-dependent NADH-azoreductase</fullName>
        <ecNumber evidence="6">1.7.1.17</ecNumber>
    </alternativeName>
</protein>
<keyword evidence="3 6" id="KW-0560">Oxidoreductase</keyword>
<dbReference type="InterPro" id="IPR029039">
    <property type="entry name" value="Flavoprotein-like_sf"/>
</dbReference>
<dbReference type="GO" id="GO:0016655">
    <property type="term" value="F:oxidoreductase activity, acting on NAD(P)H, quinone or similar compound as acceptor"/>
    <property type="evidence" value="ECO:0007669"/>
    <property type="project" value="InterPro"/>
</dbReference>
<organism evidence="8 9">
    <name type="scientific">Pseudoteredinibacter isoporae</name>
    <dbReference type="NCBI Taxonomy" id="570281"/>
    <lineage>
        <taxon>Bacteria</taxon>
        <taxon>Pseudomonadati</taxon>
        <taxon>Pseudomonadota</taxon>
        <taxon>Gammaproteobacteria</taxon>
        <taxon>Cellvibrionales</taxon>
        <taxon>Cellvibrionaceae</taxon>
        <taxon>Pseudoteredinibacter</taxon>
    </lineage>
</organism>
<keyword evidence="4 6" id="KW-0520">NAD</keyword>
<sequence>MTILHIDSSAQLDNSNSRQLGQYLVQKLAQTAVHRDLAQKPPLVPSAEDLMDFKDGKTAPRDSLEAYYQQSEEFILELKAADVLVIGAGMYNFSVPAYLKLWIDAICRAGETFRYTSEGPEGLSGIKTAYIITATGGTPVGSPYDFCSGYLEQVCRFIGVKDIHHIDASGSKGSQDAILAAGREDIDQLLSKQ</sequence>
<evidence type="ECO:0000256" key="4">
    <source>
        <dbReference type="ARBA" id="ARBA00023027"/>
    </source>
</evidence>
<name>A0A7X0JTN9_9GAMM</name>
<comment type="subunit">
    <text evidence="6">Homodimer.</text>
</comment>
<dbReference type="Proteomes" id="UP000528457">
    <property type="component" value="Unassembled WGS sequence"/>
</dbReference>
<evidence type="ECO:0000256" key="5">
    <source>
        <dbReference type="ARBA" id="ARBA00048542"/>
    </source>
</evidence>
<comment type="caution">
    <text evidence="8">The sequence shown here is derived from an EMBL/GenBank/DDBJ whole genome shotgun (WGS) entry which is preliminary data.</text>
</comment>
<comment type="similarity">
    <text evidence="6">Belongs to the azoreductase type 1 family.</text>
</comment>
<dbReference type="EC" id="1.6.5.-" evidence="6"/>
<comment type="catalytic activity">
    <reaction evidence="6">
        <text>2 a quinone + NADH + H(+) = 2 a 1,4-benzosemiquinone + NAD(+)</text>
        <dbReference type="Rhea" id="RHEA:65952"/>
        <dbReference type="ChEBI" id="CHEBI:15378"/>
        <dbReference type="ChEBI" id="CHEBI:57540"/>
        <dbReference type="ChEBI" id="CHEBI:57945"/>
        <dbReference type="ChEBI" id="CHEBI:132124"/>
        <dbReference type="ChEBI" id="CHEBI:134225"/>
    </reaction>
</comment>
<evidence type="ECO:0000313" key="8">
    <source>
        <dbReference type="EMBL" id="MBB6521528.1"/>
    </source>
</evidence>
<evidence type="ECO:0000256" key="1">
    <source>
        <dbReference type="ARBA" id="ARBA00022630"/>
    </source>
</evidence>
<feature type="binding site" evidence="6">
    <location>
        <begin position="15"/>
        <end position="17"/>
    </location>
    <ligand>
        <name>FMN</name>
        <dbReference type="ChEBI" id="CHEBI:58210"/>
    </ligand>
</feature>
<dbReference type="GO" id="GO:0009055">
    <property type="term" value="F:electron transfer activity"/>
    <property type="evidence" value="ECO:0007669"/>
    <property type="project" value="UniProtKB-UniRule"/>
</dbReference>
<dbReference type="SUPFAM" id="SSF52218">
    <property type="entry name" value="Flavoproteins"/>
    <property type="match status" value="1"/>
</dbReference>
<dbReference type="EMBL" id="JACHHT010000002">
    <property type="protein sequence ID" value="MBB6521528.1"/>
    <property type="molecule type" value="Genomic_DNA"/>
</dbReference>
<accession>A0A7X0JTN9</accession>
<keyword evidence="2 6" id="KW-0288">FMN</keyword>
<comment type="function">
    <text evidence="6">Also exhibits azoreductase activity. Catalyzes the reductive cleavage of the azo bond in aromatic azo compounds to the corresponding amines.</text>
</comment>
<comment type="cofactor">
    <cofactor evidence="6">
        <name>FMN</name>
        <dbReference type="ChEBI" id="CHEBI:58210"/>
    </cofactor>
    <text evidence="6">Binds 1 FMN per subunit.</text>
</comment>
<comment type="function">
    <text evidence="6">Quinone reductase that provides resistance to thiol-specific stress caused by electrophilic quinones.</text>
</comment>
<dbReference type="PANTHER" id="PTHR43741:SF4">
    <property type="entry name" value="FMN-DEPENDENT NADH:QUINONE OXIDOREDUCTASE"/>
    <property type="match status" value="1"/>
</dbReference>
<dbReference type="EC" id="1.7.1.17" evidence="6"/>
<dbReference type="GO" id="GO:0016652">
    <property type="term" value="F:oxidoreductase activity, acting on NAD(P)H as acceptor"/>
    <property type="evidence" value="ECO:0007669"/>
    <property type="project" value="UniProtKB-UniRule"/>
</dbReference>
<dbReference type="AlphaFoldDB" id="A0A7X0JTN9"/>
<gene>
    <name evidence="6" type="primary">azoR</name>
    <name evidence="8" type="ORF">HNR48_001813</name>
</gene>
<dbReference type="RefSeq" id="WP_166844107.1">
    <property type="nucleotide sequence ID" value="NZ_JAAONY010000002.1"/>
</dbReference>
<keyword evidence="9" id="KW-1185">Reference proteome</keyword>
<comment type="caution">
    <text evidence="6">Lacks conserved residue(s) required for the propagation of feature annotation.</text>
</comment>
<keyword evidence="1 6" id="KW-0285">Flavoprotein</keyword>
<evidence type="ECO:0000256" key="6">
    <source>
        <dbReference type="HAMAP-Rule" id="MF_01216"/>
    </source>
</evidence>
<evidence type="ECO:0000256" key="2">
    <source>
        <dbReference type="ARBA" id="ARBA00022643"/>
    </source>
</evidence>
<evidence type="ECO:0000259" key="7">
    <source>
        <dbReference type="Pfam" id="PF02525"/>
    </source>
</evidence>
<dbReference type="Pfam" id="PF02525">
    <property type="entry name" value="Flavodoxin_2"/>
    <property type="match status" value="1"/>
</dbReference>
<dbReference type="GO" id="GO:0010181">
    <property type="term" value="F:FMN binding"/>
    <property type="evidence" value="ECO:0007669"/>
    <property type="project" value="UniProtKB-UniRule"/>
</dbReference>
<dbReference type="Gene3D" id="3.40.50.360">
    <property type="match status" value="1"/>
</dbReference>
<feature type="binding site" evidence="6">
    <location>
        <begin position="90"/>
        <end position="93"/>
    </location>
    <ligand>
        <name>FMN</name>
        <dbReference type="ChEBI" id="CHEBI:58210"/>
    </ligand>
</feature>
<dbReference type="HAMAP" id="MF_01216">
    <property type="entry name" value="Azoreductase_type1"/>
    <property type="match status" value="1"/>
</dbReference>
<feature type="domain" description="Flavodoxin-like fold" evidence="7">
    <location>
        <begin position="1"/>
        <end position="189"/>
    </location>
</feature>
<evidence type="ECO:0000256" key="3">
    <source>
        <dbReference type="ARBA" id="ARBA00023002"/>
    </source>
</evidence>
<comment type="catalytic activity">
    <reaction evidence="5">
        <text>N,N-dimethyl-1,4-phenylenediamine + anthranilate + 2 NAD(+) = 2-(4-dimethylaminophenyl)diazenylbenzoate + 2 NADH + 2 H(+)</text>
        <dbReference type="Rhea" id="RHEA:55872"/>
        <dbReference type="ChEBI" id="CHEBI:15378"/>
        <dbReference type="ChEBI" id="CHEBI:15783"/>
        <dbReference type="ChEBI" id="CHEBI:16567"/>
        <dbReference type="ChEBI" id="CHEBI:57540"/>
        <dbReference type="ChEBI" id="CHEBI:57945"/>
        <dbReference type="ChEBI" id="CHEBI:71579"/>
        <dbReference type="EC" id="1.7.1.17"/>
    </reaction>
    <physiologicalReaction direction="right-to-left" evidence="5">
        <dbReference type="Rhea" id="RHEA:55874"/>
    </physiologicalReaction>
</comment>
<feature type="binding site" evidence="6">
    <location>
        <position position="9"/>
    </location>
    <ligand>
        <name>FMN</name>
        <dbReference type="ChEBI" id="CHEBI:58210"/>
    </ligand>
</feature>
<dbReference type="InterPro" id="IPR023048">
    <property type="entry name" value="NADH:quinone_OxRdtase_FMN_depd"/>
</dbReference>
<dbReference type="FunCoup" id="A0A7X0JTN9">
    <property type="interactions" value="81"/>
</dbReference>
<dbReference type="PANTHER" id="PTHR43741">
    <property type="entry name" value="FMN-DEPENDENT NADH-AZOREDUCTASE 1"/>
    <property type="match status" value="1"/>
</dbReference>
<dbReference type="InterPro" id="IPR050104">
    <property type="entry name" value="FMN-dep_NADH:Q_OxRdtase_AzoR1"/>
</dbReference>
<reference evidence="8 9" key="1">
    <citation type="submission" date="2020-08" db="EMBL/GenBank/DDBJ databases">
        <title>Genomic Encyclopedia of Type Strains, Phase IV (KMG-IV): sequencing the most valuable type-strain genomes for metagenomic binning, comparative biology and taxonomic classification.</title>
        <authorList>
            <person name="Goeker M."/>
        </authorList>
    </citation>
    <scope>NUCLEOTIDE SEQUENCE [LARGE SCALE GENOMIC DNA]</scope>
    <source>
        <strain evidence="8 9">DSM 22368</strain>
    </source>
</reference>
<evidence type="ECO:0000313" key="9">
    <source>
        <dbReference type="Proteomes" id="UP000528457"/>
    </source>
</evidence>
<proteinExistence type="inferred from homology"/>